<dbReference type="PRINTS" id="PR00320">
    <property type="entry name" value="GPROTEINBRPT"/>
</dbReference>
<dbReference type="FunCoup" id="A0A0H2R2J4">
    <property type="interactions" value="193"/>
</dbReference>
<dbReference type="Pfam" id="PF00400">
    <property type="entry name" value="WD40"/>
    <property type="match status" value="3"/>
</dbReference>
<evidence type="ECO:0000313" key="4">
    <source>
        <dbReference type="EMBL" id="KLO05975.1"/>
    </source>
</evidence>
<feature type="repeat" description="WD" evidence="3">
    <location>
        <begin position="190"/>
        <end position="224"/>
    </location>
</feature>
<keyword evidence="2" id="KW-0677">Repeat</keyword>
<feature type="repeat" description="WD" evidence="3">
    <location>
        <begin position="239"/>
        <end position="280"/>
    </location>
</feature>
<dbReference type="InterPro" id="IPR051510">
    <property type="entry name" value="SKI8"/>
</dbReference>
<dbReference type="SUPFAM" id="SSF50978">
    <property type="entry name" value="WD40 repeat-like"/>
    <property type="match status" value="1"/>
</dbReference>
<dbReference type="EMBL" id="KQ086249">
    <property type="protein sequence ID" value="KLO05975.1"/>
    <property type="molecule type" value="Genomic_DNA"/>
</dbReference>
<dbReference type="InterPro" id="IPR036322">
    <property type="entry name" value="WD40_repeat_dom_sf"/>
</dbReference>
<reference evidence="4 5" key="1">
    <citation type="submission" date="2015-04" db="EMBL/GenBank/DDBJ databases">
        <title>Complete genome sequence of Schizopora paradoxa KUC8140, a cosmopolitan wood degrader in East Asia.</title>
        <authorList>
            <consortium name="DOE Joint Genome Institute"/>
            <person name="Min B."/>
            <person name="Park H."/>
            <person name="Jang Y."/>
            <person name="Kim J.-J."/>
            <person name="Kim K.H."/>
            <person name="Pangilinan J."/>
            <person name="Lipzen A."/>
            <person name="Riley R."/>
            <person name="Grigoriev I.V."/>
            <person name="Spatafora J.W."/>
            <person name="Choi I.-G."/>
        </authorList>
    </citation>
    <scope>NUCLEOTIDE SEQUENCE [LARGE SCALE GENOMIC DNA]</scope>
    <source>
        <strain evidence="4 5">KUC8140</strain>
    </source>
</reference>
<dbReference type="GO" id="GO:0005634">
    <property type="term" value="C:nucleus"/>
    <property type="evidence" value="ECO:0007669"/>
    <property type="project" value="TreeGrafter"/>
</dbReference>
<dbReference type="InterPro" id="IPR001680">
    <property type="entry name" value="WD40_rpt"/>
</dbReference>
<feature type="repeat" description="WD" evidence="3">
    <location>
        <begin position="30"/>
        <end position="52"/>
    </location>
</feature>
<name>A0A0H2R2J4_9AGAM</name>
<dbReference type="InParanoid" id="A0A0H2R2J4"/>
<proteinExistence type="predicted"/>
<dbReference type="InterPro" id="IPR020472">
    <property type="entry name" value="WD40_PAC1"/>
</dbReference>
<evidence type="ECO:0000313" key="5">
    <source>
        <dbReference type="Proteomes" id="UP000053477"/>
    </source>
</evidence>
<protein>
    <submittedName>
        <fullName evidence="4">WD repeat-containing protein 61</fullName>
    </submittedName>
</protein>
<organism evidence="4 5">
    <name type="scientific">Schizopora paradoxa</name>
    <dbReference type="NCBI Taxonomy" id="27342"/>
    <lineage>
        <taxon>Eukaryota</taxon>
        <taxon>Fungi</taxon>
        <taxon>Dikarya</taxon>
        <taxon>Basidiomycota</taxon>
        <taxon>Agaricomycotina</taxon>
        <taxon>Agaricomycetes</taxon>
        <taxon>Hymenochaetales</taxon>
        <taxon>Schizoporaceae</taxon>
        <taxon>Schizopora</taxon>
    </lineage>
</organism>
<evidence type="ECO:0000256" key="2">
    <source>
        <dbReference type="ARBA" id="ARBA00022737"/>
    </source>
</evidence>
<dbReference type="PANTHER" id="PTHR44090">
    <property type="entry name" value="WD REPEAT-CONTAINING PROTEIN 61"/>
    <property type="match status" value="1"/>
</dbReference>
<dbReference type="InterPro" id="IPR015943">
    <property type="entry name" value="WD40/YVTN_repeat-like_dom_sf"/>
</dbReference>
<dbReference type="PANTHER" id="PTHR44090:SF1">
    <property type="entry name" value="SUPERKILLER COMPLEX PROTEIN 8"/>
    <property type="match status" value="1"/>
</dbReference>
<dbReference type="GO" id="GO:0032991">
    <property type="term" value="C:protein-containing complex"/>
    <property type="evidence" value="ECO:0007669"/>
    <property type="project" value="UniProtKB-ARBA"/>
</dbReference>
<keyword evidence="5" id="KW-1185">Reference proteome</keyword>
<evidence type="ECO:0000256" key="1">
    <source>
        <dbReference type="ARBA" id="ARBA00022574"/>
    </source>
</evidence>
<dbReference type="PROSITE" id="PS50082">
    <property type="entry name" value="WD_REPEATS_2"/>
    <property type="match status" value="4"/>
</dbReference>
<dbReference type="InterPro" id="IPR011659">
    <property type="entry name" value="WD40"/>
</dbReference>
<keyword evidence="1 3" id="KW-0853">WD repeat</keyword>
<dbReference type="STRING" id="27342.A0A0H2R2J4"/>
<sequence length="322" mass="34154">MSLQFVHAHDCSEKQKDAVWGAQWTSKDQVVSISADGSVKLWDCTSGQTVQERPAHPRGITSLSVSPSGEHVLYNSLEGLTSLWDLSNGEVVGTHESFVRTAGEQTEPAWSVSLHPNGETYASTGGLGCVTIRSAQKDNFGQHLTKLESGRVKFGMCVSYSPDGSRVAFSSESGQIYIFDLTSNALTATYTSHAVTVRSFAWSADSQLLLSGSDDKRLMLHDVRVSPSGKPGSGAVASLVGHSSWVLSTSISPDGKLALSGSADKTVKVWDLSARAAVSTISHPNEVWAVSWRPQAAPGSNGSFVTGADDGVLRWWRGAGAA</sequence>
<feature type="repeat" description="WD" evidence="3">
    <location>
        <begin position="53"/>
        <end position="94"/>
    </location>
</feature>
<evidence type="ECO:0000256" key="3">
    <source>
        <dbReference type="PROSITE-ProRule" id="PRU00221"/>
    </source>
</evidence>
<dbReference type="PROSITE" id="PS00678">
    <property type="entry name" value="WD_REPEATS_1"/>
    <property type="match status" value="1"/>
</dbReference>
<dbReference type="InterPro" id="IPR019775">
    <property type="entry name" value="WD40_repeat_CS"/>
</dbReference>
<dbReference type="OrthoDB" id="538223at2759"/>
<dbReference type="CDD" id="cd00200">
    <property type="entry name" value="WD40"/>
    <property type="match status" value="1"/>
</dbReference>
<dbReference type="Pfam" id="PF07676">
    <property type="entry name" value="PD40"/>
    <property type="match status" value="1"/>
</dbReference>
<dbReference type="Proteomes" id="UP000053477">
    <property type="component" value="Unassembled WGS sequence"/>
</dbReference>
<dbReference type="AlphaFoldDB" id="A0A0H2R2J4"/>
<dbReference type="PROSITE" id="PS50294">
    <property type="entry name" value="WD_REPEATS_REGION"/>
    <property type="match status" value="1"/>
</dbReference>
<dbReference type="SMART" id="SM00320">
    <property type="entry name" value="WD40"/>
    <property type="match status" value="7"/>
</dbReference>
<dbReference type="Gene3D" id="2.130.10.10">
    <property type="entry name" value="YVTN repeat-like/Quinoprotein amine dehydrogenase"/>
    <property type="match status" value="2"/>
</dbReference>
<accession>A0A0H2R2J4</accession>
<gene>
    <name evidence="4" type="ORF">SCHPADRAFT_1002591</name>
</gene>